<dbReference type="PANTHER" id="PTHR42872:SF3">
    <property type="entry name" value="PROTEIN-GLUTAMATE METHYLESTERASE_PROTEIN-GLUTAMINE GLUTAMINASE 1"/>
    <property type="match status" value="1"/>
</dbReference>
<dbReference type="AlphaFoldDB" id="A0A0H3C427"/>
<evidence type="ECO:0000256" key="2">
    <source>
        <dbReference type="ARBA" id="ARBA00039140"/>
    </source>
</evidence>
<keyword evidence="1 4" id="KW-0378">Hydrolase</keyword>
<dbReference type="KEGG" id="bbz:BbuZS7_0417"/>
<dbReference type="PIRSF" id="PIRSF000876">
    <property type="entry name" value="RR_chemtxs_CheB"/>
    <property type="match status" value="1"/>
</dbReference>
<dbReference type="HOGENOM" id="CLU_000445_51_0_12"/>
<proteinExistence type="predicted"/>
<keyword evidence="4" id="KW-0145">Chemotaxis</keyword>
<dbReference type="Proteomes" id="UP000006901">
    <property type="component" value="Chromosome"/>
</dbReference>
<evidence type="ECO:0000256" key="1">
    <source>
        <dbReference type="ARBA" id="ARBA00022801"/>
    </source>
</evidence>
<dbReference type="PROSITE" id="PS50122">
    <property type="entry name" value="CHEB"/>
    <property type="match status" value="1"/>
</dbReference>
<dbReference type="GO" id="GO:0000156">
    <property type="term" value="F:phosphorelay response regulator activity"/>
    <property type="evidence" value="ECO:0007669"/>
    <property type="project" value="InterPro"/>
</dbReference>
<dbReference type="GO" id="GO:0008984">
    <property type="term" value="F:protein-glutamate methylesterase activity"/>
    <property type="evidence" value="ECO:0007669"/>
    <property type="project" value="UniProtKB-EC"/>
</dbReference>
<evidence type="ECO:0000313" key="8">
    <source>
        <dbReference type="EMBL" id="ACK75070.1"/>
    </source>
</evidence>
<dbReference type="InterPro" id="IPR011006">
    <property type="entry name" value="CheY-like_superfamily"/>
</dbReference>
<evidence type="ECO:0000259" key="6">
    <source>
        <dbReference type="PROSITE" id="PS50110"/>
    </source>
</evidence>
<dbReference type="GO" id="GO:0006935">
    <property type="term" value="P:chemotaxis"/>
    <property type="evidence" value="ECO:0007669"/>
    <property type="project" value="UniProtKB-UniRule"/>
</dbReference>
<dbReference type="SUPFAM" id="SSF52738">
    <property type="entry name" value="Methylesterase CheB, C-terminal domain"/>
    <property type="match status" value="1"/>
</dbReference>
<dbReference type="InterPro" id="IPR035909">
    <property type="entry name" value="CheB_C"/>
</dbReference>
<feature type="active site" evidence="4">
    <location>
        <position position="317"/>
    </location>
</feature>
<evidence type="ECO:0000256" key="5">
    <source>
        <dbReference type="PROSITE-ProRule" id="PRU00169"/>
    </source>
</evidence>
<dbReference type="Pfam" id="PF01339">
    <property type="entry name" value="CheB_methylest"/>
    <property type="match status" value="1"/>
</dbReference>
<accession>A0A0H3C427</accession>
<dbReference type="RefSeq" id="WP_002657881.1">
    <property type="nucleotide sequence ID" value="NC_011728.1"/>
</dbReference>
<feature type="active site" evidence="4">
    <location>
        <position position="195"/>
    </location>
</feature>
<dbReference type="PANTHER" id="PTHR42872">
    <property type="entry name" value="PROTEIN-GLUTAMATE METHYLESTERASE/PROTEIN-GLUTAMINE GLUTAMINASE"/>
    <property type="match status" value="1"/>
</dbReference>
<evidence type="ECO:0000259" key="7">
    <source>
        <dbReference type="PROSITE" id="PS50122"/>
    </source>
</evidence>
<organism evidence="8 9">
    <name type="scientific">Borreliella burgdorferi (strain ZS7)</name>
    <name type="common">Borrelia burgdorferi</name>
    <dbReference type="NCBI Taxonomy" id="445985"/>
    <lineage>
        <taxon>Bacteria</taxon>
        <taxon>Pseudomonadati</taxon>
        <taxon>Spirochaetota</taxon>
        <taxon>Spirochaetia</taxon>
        <taxon>Spirochaetales</taxon>
        <taxon>Borreliaceae</taxon>
        <taxon>Borreliella</taxon>
    </lineage>
</organism>
<dbReference type="SUPFAM" id="SSF52172">
    <property type="entry name" value="CheY-like"/>
    <property type="match status" value="1"/>
</dbReference>
<name>A0A0H3C427_BORBZ</name>
<dbReference type="InterPro" id="IPR008248">
    <property type="entry name" value="CheB-like"/>
</dbReference>
<reference evidence="8 9" key="1">
    <citation type="journal article" date="2011" name="J. Bacteriol.">
        <title>Whole-genome sequences of thirteen isolates of Borrelia burgdorferi.</title>
        <authorList>
            <person name="Schutzer S.E."/>
            <person name="Fraser-Liggett C.M."/>
            <person name="Casjens S.R."/>
            <person name="Qiu W.G."/>
            <person name="Dunn J.J."/>
            <person name="Mongodin E.F."/>
            <person name="Luft B.J."/>
        </authorList>
    </citation>
    <scope>NUCLEOTIDE SEQUENCE [LARGE SCALE GENOMIC DNA]</scope>
    <source>
        <strain evidence="8 9">ZS7</strain>
    </source>
</reference>
<protein>
    <recommendedName>
        <fullName evidence="2">protein-glutamate methylesterase</fullName>
        <ecNumber evidence="2">3.1.1.61</ecNumber>
    </recommendedName>
</protein>
<dbReference type="Gene3D" id="3.40.50.180">
    <property type="entry name" value="Methylesterase CheB, C-terminal domain"/>
    <property type="match status" value="1"/>
</dbReference>
<comment type="caution">
    <text evidence="5">Lacks conserved residue(s) required for the propagation of feature annotation.</text>
</comment>
<dbReference type="CDD" id="cd16432">
    <property type="entry name" value="CheB_Rec"/>
    <property type="match status" value="1"/>
</dbReference>
<evidence type="ECO:0000313" key="9">
    <source>
        <dbReference type="Proteomes" id="UP000006901"/>
    </source>
</evidence>
<dbReference type="EC" id="3.1.1.61" evidence="2"/>
<comment type="catalytic activity">
    <reaction evidence="3">
        <text>[protein]-L-glutamate 5-O-methyl ester + H2O = L-glutamyl-[protein] + methanol + H(+)</text>
        <dbReference type="Rhea" id="RHEA:23236"/>
        <dbReference type="Rhea" id="RHEA-COMP:10208"/>
        <dbReference type="Rhea" id="RHEA-COMP:10311"/>
        <dbReference type="ChEBI" id="CHEBI:15377"/>
        <dbReference type="ChEBI" id="CHEBI:15378"/>
        <dbReference type="ChEBI" id="CHEBI:17790"/>
        <dbReference type="ChEBI" id="CHEBI:29973"/>
        <dbReference type="ChEBI" id="CHEBI:82795"/>
        <dbReference type="EC" id="3.1.1.61"/>
    </reaction>
</comment>
<dbReference type="EMBL" id="CP001205">
    <property type="protein sequence ID" value="ACK75070.1"/>
    <property type="molecule type" value="Genomic_DNA"/>
</dbReference>
<dbReference type="GeneID" id="56567843"/>
<feature type="domain" description="CheB-type methylesterase" evidence="7">
    <location>
        <begin position="183"/>
        <end position="364"/>
    </location>
</feature>
<dbReference type="GO" id="GO:0005737">
    <property type="term" value="C:cytoplasm"/>
    <property type="evidence" value="ECO:0007669"/>
    <property type="project" value="InterPro"/>
</dbReference>
<sequence>METKISVLIIEYFAVKRKLISDLINSSPKLQVIATASNSKFATNKLKKHKPEVILMNLEENNIKDILFLEEKNSLNKTIPIVVTSSNQNLINIAASKGADDLILVSKNKKSHEIKKEQIINSLLAYGSISIKNKIACNKDMKTKNYERANFILNHKNDISSLNQLEEHAKEKTLNEKEIKKLKLRKFDIIAIGVSAGGPVALKSILPEIPESFPPIIIVQHMPKGFTEEFAKNLNNLCKISVKETTNNEILKQGYAYISSGGYHTKIKKIDGNYQIKTLDGKHINGHKPSIGVLFQSIAEIAKDKAIAIIMTGMGNDGSREIGDIKKAGGLTIAQDKESSMVFGMPKIAIKENNIDYIVPLSHMVKLLKAILINS</sequence>
<evidence type="ECO:0000256" key="4">
    <source>
        <dbReference type="PROSITE-ProRule" id="PRU00050"/>
    </source>
</evidence>
<dbReference type="PROSITE" id="PS50110">
    <property type="entry name" value="RESPONSE_REGULATORY"/>
    <property type="match status" value="1"/>
</dbReference>
<feature type="active site" evidence="4">
    <location>
        <position position="221"/>
    </location>
</feature>
<dbReference type="InterPro" id="IPR000673">
    <property type="entry name" value="Sig_transdc_resp-reg_Me-estase"/>
</dbReference>
<dbReference type="InterPro" id="IPR001789">
    <property type="entry name" value="Sig_transdc_resp-reg_receiver"/>
</dbReference>
<feature type="domain" description="Response regulatory" evidence="6">
    <location>
        <begin position="6"/>
        <end position="120"/>
    </location>
</feature>
<gene>
    <name evidence="8" type="ordered locus">BbuZS7_0417</name>
</gene>
<evidence type="ECO:0000256" key="3">
    <source>
        <dbReference type="ARBA" id="ARBA00048267"/>
    </source>
</evidence>
<dbReference type="Gene3D" id="3.40.50.2300">
    <property type="match status" value="1"/>
</dbReference>
<dbReference type="SMR" id="A0A0H3C427"/>